<keyword evidence="1" id="KW-0489">Methyltransferase</keyword>
<gene>
    <name evidence="5" type="ORF">LECACI_7A007602</name>
</gene>
<evidence type="ECO:0000256" key="1">
    <source>
        <dbReference type="ARBA" id="ARBA00022603"/>
    </source>
</evidence>
<reference evidence="5" key="1">
    <citation type="submission" date="2023-11" db="EMBL/GenBank/DDBJ databases">
        <authorList>
            <person name="Alioto T."/>
            <person name="Alioto T."/>
            <person name="Gomez Garrido J."/>
        </authorList>
    </citation>
    <scope>NUCLEOTIDE SEQUENCE</scope>
</reference>
<evidence type="ECO:0000259" key="4">
    <source>
        <dbReference type="Pfam" id="PF13649"/>
    </source>
</evidence>
<evidence type="ECO:0000313" key="6">
    <source>
        <dbReference type="Proteomes" id="UP001296104"/>
    </source>
</evidence>
<keyword evidence="6" id="KW-1185">Reference proteome</keyword>
<dbReference type="CDD" id="cd02440">
    <property type="entry name" value="AdoMet_MTases"/>
    <property type="match status" value="1"/>
</dbReference>
<evidence type="ECO:0000256" key="3">
    <source>
        <dbReference type="SAM" id="MobiDB-lite"/>
    </source>
</evidence>
<feature type="region of interest" description="Disordered" evidence="3">
    <location>
        <begin position="20"/>
        <end position="48"/>
    </location>
</feature>
<keyword evidence="2" id="KW-0808">Transferase</keyword>
<dbReference type="Pfam" id="PF13649">
    <property type="entry name" value="Methyltransf_25"/>
    <property type="match status" value="1"/>
</dbReference>
<dbReference type="InterPro" id="IPR029063">
    <property type="entry name" value="SAM-dependent_MTases_sf"/>
</dbReference>
<dbReference type="GO" id="GO:0032259">
    <property type="term" value="P:methylation"/>
    <property type="evidence" value="ECO:0007669"/>
    <property type="project" value="UniProtKB-KW"/>
</dbReference>
<dbReference type="PANTHER" id="PTHR43861:SF1">
    <property type="entry name" value="TRANS-ACONITATE 2-METHYLTRANSFERASE"/>
    <property type="match status" value="1"/>
</dbReference>
<dbReference type="InterPro" id="IPR041698">
    <property type="entry name" value="Methyltransf_25"/>
</dbReference>
<dbReference type="AlphaFoldDB" id="A0AAI8Z4N3"/>
<comment type="caution">
    <text evidence="5">The sequence shown here is derived from an EMBL/GenBank/DDBJ whole genome shotgun (WGS) entry which is preliminary data.</text>
</comment>
<protein>
    <recommendedName>
        <fullName evidence="4">Methyltransferase domain-containing protein</fullName>
    </recommendedName>
</protein>
<evidence type="ECO:0000313" key="5">
    <source>
        <dbReference type="EMBL" id="CAK4032444.1"/>
    </source>
</evidence>
<proteinExistence type="predicted"/>
<organism evidence="5 6">
    <name type="scientific">Lecanosticta acicola</name>
    <dbReference type="NCBI Taxonomy" id="111012"/>
    <lineage>
        <taxon>Eukaryota</taxon>
        <taxon>Fungi</taxon>
        <taxon>Dikarya</taxon>
        <taxon>Ascomycota</taxon>
        <taxon>Pezizomycotina</taxon>
        <taxon>Dothideomycetes</taxon>
        <taxon>Dothideomycetidae</taxon>
        <taxon>Mycosphaerellales</taxon>
        <taxon>Mycosphaerellaceae</taxon>
        <taxon>Lecanosticta</taxon>
    </lineage>
</organism>
<feature type="compositionally biased region" description="Polar residues" evidence="3">
    <location>
        <begin position="20"/>
        <end position="31"/>
    </location>
</feature>
<dbReference type="Proteomes" id="UP001296104">
    <property type="component" value="Unassembled WGS sequence"/>
</dbReference>
<evidence type="ECO:0000256" key="2">
    <source>
        <dbReference type="ARBA" id="ARBA00022679"/>
    </source>
</evidence>
<sequence length="288" mass="31896">MSTPSLTKTFDTSLVDVQRSFSSTDTAPSETSFKENHHPFQPQQDRNVKHVSTEELYTPWAPTYDTDGNFLQAVDDLQTRSALPVLLARLESYPNIDILDLGCGTGRTTMKLLQNARSGTRIAAWDASAEMLDLARKKCSSATPSNADLDFRQVDMSRPERLPSENVFDIVFSTLVLEHIEATSFFGSIFRLLKPGGVAYVSNMHPDMGMASVAGFDDEDRRRVVGRSHLHGVQEAVSAAEAVGLKVQEESVSEVAVTADMIDRGLVPERGRKWIGKNVWFGLTVMKR</sequence>
<dbReference type="EMBL" id="CAVMBE010000064">
    <property type="protein sequence ID" value="CAK4032444.1"/>
    <property type="molecule type" value="Genomic_DNA"/>
</dbReference>
<dbReference type="GO" id="GO:0008168">
    <property type="term" value="F:methyltransferase activity"/>
    <property type="evidence" value="ECO:0007669"/>
    <property type="project" value="UniProtKB-KW"/>
</dbReference>
<dbReference type="PANTHER" id="PTHR43861">
    <property type="entry name" value="TRANS-ACONITATE 2-METHYLTRANSFERASE-RELATED"/>
    <property type="match status" value="1"/>
</dbReference>
<feature type="domain" description="Methyltransferase" evidence="4">
    <location>
        <begin position="98"/>
        <end position="197"/>
    </location>
</feature>
<name>A0AAI8Z4N3_9PEZI</name>
<dbReference type="SUPFAM" id="SSF53335">
    <property type="entry name" value="S-adenosyl-L-methionine-dependent methyltransferases"/>
    <property type="match status" value="1"/>
</dbReference>
<accession>A0AAI8Z4N3</accession>
<dbReference type="Gene3D" id="3.40.50.150">
    <property type="entry name" value="Vaccinia Virus protein VP39"/>
    <property type="match status" value="1"/>
</dbReference>